<feature type="region of interest" description="Disordered" evidence="6">
    <location>
        <begin position="249"/>
        <end position="281"/>
    </location>
</feature>
<accession>A0A835Y7W3</accession>
<dbReference type="InterPro" id="IPR051681">
    <property type="entry name" value="Ser/Thr_Kinases-Pseudokinases"/>
</dbReference>
<feature type="region of interest" description="Disordered" evidence="6">
    <location>
        <begin position="517"/>
        <end position="551"/>
    </location>
</feature>
<keyword evidence="4 5" id="KW-0067">ATP-binding</keyword>
<dbReference type="EMBL" id="JAEHOE010000019">
    <property type="protein sequence ID" value="KAG2496388.1"/>
    <property type="molecule type" value="Genomic_DNA"/>
</dbReference>
<feature type="region of interest" description="Disordered" evidence="6">
    <location>
        <begin position="1035"/>
        <end position="1056"/>
    </location>
</feature>
<evidence type="ECO:0000313" key="9">
    <source>
        <dbReference type="Proteomes" id="UP000612055"/>
    </source>
</evidence>
<keyword evidence="9" id="KW-1185">Reference proteome</keyword>
<dbReference type="PROSITE" id="PS00108">
    <property type="entry name" value="PROTEIN_KINASE_ST"/>
    <property type="match status" value="1"/>
</dbReference>
<feature type="compositionally biased region" description="Acidic residues" evidence="6">
    <location>
        <begin position="767"/>
        <end position="786"/>
    </location>
</feature>
<dbReference type="PROSITE" id="PS00107">
    <property type="entry name" value="PROTEIN_KINASE_ATP"/>
    <property type="match status" value="1"/>
</dbReference>
<dbReference type="Proteomes" id="UP000612055">
    <property type="component" value="Unassembled WGS sequence"/>
</dbReference>
<evidence type="ECO:0000256" key="6">
    <source>
        <dbReference type="SAM" id="MobiDB-lite"/>
    </source>
</evidence>
<evidence type="ECO:0000256" key="1">
    <source>
        <dbReference type="ARBA" id="ARBA00022679"/>
    </source>
</evidence>
<dbReference type="Gene3D" id="1.10.510.10">
    <property type="entry name" value="Transferase(Phosphotransferase) domain 1"/>
    <property type="match status" value="1"/>
</dbReference>
<feature type="compositionally biased region" description="Low complexity" evidence="6">
    <location>
        <begin position="794"/>
        <end position="803"/>
    </location>
</feature>
<feature type="region of interest" description="Disordered" evidence="6">
    <location>
        <begin position="567"/>
        <end position="587"/>
    </location>
</feature>
<dbReference type="InterPro" id="IPR011009">
    <property type="entry name" value="Kinase-like_dom_sf"/>
</dbReference>
<dbReference type="PROSITE" id="PS50011">
    <property type="entry name" value="PROTEIN_KINASE_DOM"/>
    <property type="match status" value="1"/>
</dbReference>
<dbReference type="PANTHER" id="PTHR44329">
    <property type="entry name" value="SERINE/THREONINE-PROTEIN KINASE TNNI3K-RELATED"/>
    <property type="match status" value="1"/>
</dbReference>
<feature type="region of interest" description="Disordered" evidence="6">
    <location>
        <begin position="765"/>
        <end position="807"/>
    </location>
</feature>
<gene>
    <name evidence="8" type="ORF">HYH03_005616</name>
</gene>
<evidence type="ECO:0000256" key="3">
    <source>
        <dbReference type="ARBA" id="ARBA00022777"/>
    </source>
</evidence>
<evidence type="ECO:0000256" key="5">
    <source>
        <dbReference type="PROSITE-ProRule" id="PRU10141"/>
    </source>
</evidence>
<dbReference type="GO" id="GO:0005524">
    <property type="term" value="F:ATP binding"/>
    <property type="evidence" value="ECO:0007669"/>
    <property type="project" value="UniProtKB-UniRule"/>
</dbReference>
<organism evidence="8 9">
    <name type="scientific">Edaphochlamys debaryana</name>
    <dbReference type="NCBI Taxonomy" id="47281"/>
    <lineage>
        <taxon>Eukaryota</taxon>
        <taxon>Viridiplantae</taxon>
        <taxon>Chlorophyta</taxon>
        <taxon>core chlorophytes</taxon>
        <taxon>Chlorophyceae</taxon>
        <taxon>CS clade</taxon>
        <taxon>Chlamydomonadales</taxon>
        <taxon>Chlamydomonadales incertae sedis</taxon>
        <taxon>Edaphochlamys</taxon>
    </lineage>
</organism>
<dbReference type="PANTHER" id="PTHR44329:SF289">
    <property type="entry name" value="SERINE_THREONINE-PROTEIN KINASE VIK"/>
    <property type="match status" value="1"/>
</dbReference>
<dbReference type="SMART" id="SM00220">
    <property type="entry name" value="S_TKc"/>
    <property type="match status" value="1"/>
</dbReference>
<comment type="caution">
    <text evidence="8">The sequence shown here is derived from an EMBL/GenBank/DDBJ whole genome shotgun (WGS) entry which is preliminary data.</text>
</comment>
<proteinExistence type="predicted"/>
<feature type="domain" description="Protein kinase" evidence="7">
    <location>
        <begin position="734"/>
        <end position="1171"/>
    </location>
</feature>
<evidence type="ECO:0000313" key="8">
    <source>
        <dbReference type="EMBL" id="KAG2496388.1"/>
    </source>
</evidence>
<sequence length="1189" mass="121679">MAGGASQLAQHSPGDGELELVLQSDADWQRVLCALRAACPPDDPSTRTAGSGPWHVLLVPLQLGPQLVGALLLALPGGGEGRRGGAPPSPLHRALLETPGALHEVAACVAECCLAPVLPAVQQVCSAAVRVASCSSVPQLSAALCSALAAPLASELFVELGARLALLPHRDAARGLLYEDLRCQQSYKNHMSQPEMATCHIVGASPLRPLKSSGDVYGGGGACVARPEAKRAGGLSSAVRDLFADTHSAGGGKTALNSRPPSDAAGSTGPERASKASPARAFRGQLSEKSLDLTPNPAGKAVYLPLAGTLAAALLSEAYKAAPAASSVASTPQPPGAAARPSLPRLRVAATAVPSVPSLLQDPSQPSADLVTVLARHGGSTLPGACPGTGTAACLLALACVWAPDCHTQAASQITAPHGSAQAEGAQRDDADAPPALVLYLSSPTPLPRPLLAAAHGLALDVMQILAPAALRALSGPAAPEWGCLRVLATQGPAGLLGPGGGSCKGASPLSHLIASRRSASRGPSTGQLPYTAELPTSAAGPHTGAPNPRRASIGDVHGHGDLIRRTSRFSNPSFTSEAPRAKTPVPMLPSSANLLAKLTASSEAVGAGSRAAAGSGRLAMLVPLATPEHETLPLDEAFVDISPFARTCQVDCSPLEALAWAAGAAGPLTPEEAALALALVSTTPLEDDEVGGEGLRQAQMGLMLSTFAAELDGARQAAAPSGGLHAAEDVEALRLQHAIGTGAHSVVALAKLHAMRVAVKIILPPEGDEEAEGGQEEEEDDEGEEADVREGAAARPRLTSRGQRQRRRALLRGVRELAVMSSISHPNIVQVYSYCTRVLVPDLPSRDGKPLESLQVVPEGEPAPEPLCTVLIMEYCDMGSLADAVDSGLFRKAAAQAAAALGRDRARPATASGSHPIPPVITSSAGEPGSAQAQVGLAQAPALRSGGSRLGRMLGSGASAGVMALDSGSASMHAVYLTLLEVALALRHLHSLSLVHCDLKPANVLLRSSTSDPRGFTTKLTDFGFVSLLERAQSTGGGDAGEERDSSAGSAVADAQGGRRRLLRFPDRLGTVTHMAPECFLKGAPLDSSIDVYAFGILMWELYTGRAPYAEHAASGFRRVPPAVVRNGLRPHFPVDTPLHYQAVAKACWSTHPQQRPTAAALVRRIQALLDACGGGAGGVAIASSRRV</sequence>
<dbReference type="OrthoDB" id="542487at2759"/>
<dbReference type="Pfam" id="PF00069">
    <property type="entry name" value="Pkinase"/>
    <property type="match status" value="1"/>
</dbReference>
<evidence type="ECO:0000256" key="2">
    <source>
        <dbReference type="ARBA" id="ARBA00022741"/>
    </source>
</evidence>
<evidence type="ECO:0000256" key="4">
    <source>
        <dbReference type="ARBA" id="ARBA00022840"/>
    </source>
</evidence>
<dbReference type="SUPFAM" id="SSF56112">
    <property type="entry name" value="Protein kinase-like (PK-like)"/>
    <property type="match status" value="1"/>
</dbReference>
<protein>
    <recommendedName>
        <fullName evidence="7">Protein kinase domain-containing protein</fullName>
    </recommendedName>
</protein>
<dbReference type="InterPro" id="IPR017441">
    <property type="entry name" value="Protein_kinase_ATP_BS"/>
</dbReference>
<dbReference type="InterPro" id="IPR008271">
    <property type="entry name" value="Ser/Thr_kinase_AS"/>
</dbReference>
<keyword evidence="3" id="KW-0418">Kinase</keyword>
<keyword evidence="1" id="KW-0808">Transferase</keyword>
<feature type="binding site" evidence="5">
    <location>
        <position position="761"/>
    </location>
    <ligand>
        <name>ATP</name>
        <dbReference type="ChEBI" id="CHEBI:30616"/>
    </ligand>
</feature>
<dbReference type="GO" id="GO:0004674">
    <property type="term" value="F:protein serine/threonine kinase activity"/>
    <property type="evidence" value="ECO:0007669"/>
    <property type="project" value="TreeGrafter"/>
</dbReference>
<reference evidence="8" key="1">
    <citation type="journal article" date="2020" name="bioRxiv">
        <title>Comparative genomics of Chlamydomonas.</title>
        <authorList>
            <person name="Craig R.J."/>
            <person name="Hasan A.R."/>
            <person name="Ness R.W."/>
            <person name="Keightley P.D."/>
        </authorList>
    </citation>
    <scope>NUCLEOTIDE SEQUENCE</scope>
    <source>
        <strain evidence="8">CCAP 11/70</strain>
    </source>
</reference>
<evidence type="ECO:0000259" key="7">
    <source>
        <dbReference type="PROSITE" id="PS50011"/>
    </source>
</evidence>
<dbReference type="InterPro" id="IPR000719">
    <property type="entry name" value="Prot_kinase_dom"/>
</dbReference>
<keyword evidence="2 5" id="KW-0547">Nucleotide-binding</keyword>
<name>A0A835Y7W3_9CHLO</name>
<dbReference type="AlphaFoldDB" id="A0A835Y7W3"/>
<dbReference type="Gene3D" id="3.30.200.20">
    <property type="entry name" value="Phosphorylase Kinase, domain 1"/>
    <property type="match status" value="1"/>
</dbReference>